<evidence type="ECO:0000313" key="1">
    <source>
        <dbReference type="EMBL" id="CAF1367270.1"/>
    </source>
</evidence>
<keyword evidence="3" id="KW-1185">Reference proteome</keyword>
<evidence type="ECO:0000313" key="2">
    <source>
        <dbReference type="EMBL" id="CAF4250355.1"/>
    </source>
</evidence>
<comment type="caution">
    <text evidence="1">The sequence shown here is derived from an EMBL/GenBank/DDBJ whole genome shotgun (WGS) entry which is preliminary data.</text>
</comment>
<proteinExistence type="predicted"/>
<dbReference type="OrthoDB" id="529273at2759"/>
<dbReference type="EMBL" id="CAJOBC010073426">
    <property type="protein sequence ID" value="CAF4250355.1"/>
    <property type="molecule type" value="Genomic_DNA"/>
</dbReference>
<name>A0A815IF12_9BILA</name>
<reference evidence="1" key="1">
    <citation type="submission" date="2021-02" db="EMBL/GenBank/DDBJ databases">
        <authorList>
            <person name="Nowell W R."/>
        </authorList>
    </citation>
    <scope>NUCLEOTIDE SEQUENCE</scope>
</reference>
<dbReference type="AlphaFoldDB" id="A0A815IF12"/>
<gene>
    <name evidence="1" type="ORF">GPM918_LOCUS31677</name>
    <name evidence="2" type="ORF">SRO942_LOCUS32325</name>
</gene>
<dbReference type="Proteomes" id="UP000663829">
    <property type="component" value="Unassembled WGS sequence"/>
</dbReference>
<dbReference type="EMBL" id="CAJNOQ010015722">
    <property type="protein sequence ID" value="CAF1367270.1"/>
    <property type="molecule type" value="Genomic_DNA"/>
</dbReference>
<dbReference type="Proteomes" id="UP000681722">
    <property type="component" value="Unassembled WGS sequence"/>
</dbReference>
<sequence length="166" mass="19257">MPMVELDSYISSFDKTSKSIQENDGREQMFYNWRSKIIEYSGNVEELVIDVSRGVEKDFQDLKVCGGVSMIIPFLPRGAHTIVMDYFVSKYDHPSFGFKLNQSASMEGAFLNHITHVQKLYYQIYNENDYVFDFPNKTNTRDVASIIINMTRLQLLIDKALEDMQP</sequence>
<accession>A0A815IF12</accession>
<evidence type="ECO:0000313" key="3">
    <source>
        <dbReference type="Proteomes" id="UP000663829"/>
    </source>
</evidence>
<protein>
    <submittedName>
        <fullName evidence="1">Uncharacterized protein</fullName>
    </submittedName>
</protein>
<organism evidence="1 3">
    <name type="scientific">Didymodactylos carnosus</name>
    <dbReference type="NCBI Taxonomy" id="1234261"/>
    <lineage>
        <taxon>Eukaryota</taxon>
        <taxon>Metazoa</taxon>
        <taxon>Spiralia</taxon>
        <taxon>Gnathifera</taxon>
        <taxon>Rotifera</taxon>
        <taxon>Eurotatoria</taxon>
        <taxon>Bdelloidea</taxon>
        <taxon>Philodinida</taxon>
        <taxon>Philodinidae</taxon>
        <taxon>Didymodactylos</taxon>
    </lineage>
</organism>